<sequence>MSKKAESSFAQFDITPIDPNDNVSGGIFDPYAPGVIPKEKVDFALKWSIRARGNDTQFDFGKIPLAQVITSAYKGVKTLNSPEIHIVWKSHVPPTGGQDVVNISLMFTQYEGFGNKLQVAHAHPPDLDMHHIFYPRNTCNIEKGGIIPWAIDIHIEGEEYKKEYVVADVYIRLKGYAQPVSSASDDRESELISLVPLTTPIQGVTLSKPRQGGEQWVLGKIKRGTSSEKNVKKLLLLQRLGVDVEGASILKLVGKLIAAIPDAAVGRSPSPDLLVSVGKKVNEVLRRSP</sequence>
<reference evidence="1" key="1">
    <citation type="journal article" date="2021" name="J. Anim. Genet.">
        <title>Illuminating the plant rhabdovirus landscape through metatranscriptomics data.</title>
        <authorList>
            <person name="Bejerman N."/>
            <person name="Dietzgen R.G."/>
            <person name="Debat H."/>
        </authorList>
    </citation>
    <scope>NUCLEOTIDE SEQUENCE</scope>
</reference>
<name>A0A8D9PH50_9RHAB</name>
<organism evidence="1">
    <name type="scientific">Phlox pilosa virus 1</name>
    <dbReference type="NCBI Taxonomy" id="2793736"/>
    <lineage>
        <taxon>Viruses</taxon>
        <taxon>Riboviria</taxon>
        <taxon>Orthornavirae</taxon>
        <taxon>Negarnaviricota</taxon>
        <taxon>Haploviricotina</taxon>
        <taxon>Monjiviricetes</taxon>
        <taxon>Mononegavirales</taxon>
        <taxon>Rhabdoviridae</taxon>
    </lineage>
</organism>
<proteinExistence type="predicted"/>
<accession>A0A8D9PH50</accession>
<protein>
    <submittedName>
        <fullName evidence="1">Protein 3</fullName>
    </submittedName>
</protein>
<dbReference type="EMBL" id="BK014339">
    <property type="protein sequence ID" value="DAF42406.1"/>
    <property type="molecule type" value="Viral_cRNA"/>
</dbReference>
<evidence type="ECO:0000313" key="1">
    <source>
        <dbReference type="EMBL" id="DAF42406.1"/>
    </source>
</evidence>
<reference evidence="1" key="2">
    <citation type="journal article" date="2021" name="Viruses">
        <title>Illuminating the Plant Rhabdovirus Landscape through Metatranscriptomics Data.</title>
        <authorList>
            <person name="Bejerman N."/>
            <person name="Dietzgen R.G."/>
            <person name="Debat H."/>
        </authorList>
    </citation>
    <scope>NUCLEOTIDE SEQUENCE</scope>
</reference>